<dbReference type="EMBL" id="CM042882">
    <property type="protein sequence ID" value="KAI4380754.1"/>
    <property type="molecule type" value="Genomic_DNA"/>
</dbReference>
<sequence>METAPPTPPPPPTPQTSVPVQLQGPAQDLPSYKEYRTARSKPIWRFLLISNLALGAFLFAQAGKKGTHARHVHHHHPVPHGTERPKAAEEESSSHEAMGDAILQETEISPLVVQPPVVRPPVPAEEQRELFQWILDEKRKVKPENRVDKERIDEEKALLKKFIRSETLPYL</sequence>
<comment type="caution">
    <text evidence="1">The sequence shown here is derived from an EMBL/GenBank/DDBJ whole genome shotgun (WGS) entry which is preliminary data.</text>
</comment>
<evidence type="ECO:0000313" key="2">
    <source>
        <dbReference type="Proteomes" id="UP001057402"/>
    </source>
</evidence>
<dbReference type="Proteomes" id="UP001057402">
    <property type="component" value="Chromosome 3"/>
</dbReference>
<reference evidence="2" key="1">
    <citation type="journal article" date="2023" name="Front. Plant Sci.">
        <title>Chromosomal-level genome assembly of Melastoma candidum provides insights into trichome evolution.</title>
        <authorList>
            <person name="Zhong Y."/>
            <person name="Wu W."/>
            <person name="Sun C."/>
            <person name="Zou P."/>
            <person name="Liu Y."/>
            <person name="Dai S."/>
            <person name="Zhou R."/>
        </authorList>
    </citation>
    <scope>NUCLEOTIDE SEQUENCE [LARGE SCALE GENOMIC DNA]</scope>
</reference>
<proteinExistence type="predicted"/>
<keyword evidence="2" id="KW-1185">Reference proteome</keyword>
<organism evidence="1 2">
    <name type="scientific">Melastoma candidum</name>
    <dbReference type="NCBI Taxonomy" id="119954"/>
    <lineage>
        <taxon>Eukaryota</taxon>
        <taxon>Viridiplantae</taxon>
        <taxon>Streptophyta</taxon>
        <taxon>Embryophyta</taxon>
        <taxon>Tracheophyta</taxon>
        <taxon>Spermatophyta</taxon>
        <taxon>Magnoliopsida</taxon>
        <taxon>eudicotyledons</taxon>
        <taxon>Gunneridae</taxon>
        <taxon>Pentapetalae</taxon>
        <taxon>rosids</taxon>
        <taxon>malvids</taxon>
        <taxon>Myrtales</taxon>
        <taxon>Melastomataceae</taxon>
        <taxon>Melastomatoideae</taxon>
        <taxon>Melastomateae</taxon>
        <taxon>Melastoma</taxon>
    </lineage>
</organism>
<protein>
    <submittedName>
        <fullName evidence="1">Uncharacterized protein</fullName>
    </submittedName>
</protein>
<gene>
    <name evidence="1" type="ORF">MLD38_006907</name>
</gene>
<accession>A0ACB9RPI8</accession>
<evidence type="ECO:0000313" key="1">
    <source>
        <dbReference type="EMBL" id="KAI4380754.1"/>
    </source>
</evidence>
<name>A0ACB9RPI8_9MYRT</name>